<feature type="domain" description="GH18" evidence="6">
    <location>
        <begin position="72"/>
        <end position="459"/>
    </location>
</feature>
<dbReference type="InterPro" id="IPR026444">
    <property type="entry name" value="Secre_tail"/>
</dbReference>
<protein>
    <recommendedName>
        <fullName evidence="2">chitinase</fullName>
        <ecNumber evidence="2">3.2.1.14</ecNumber>
    </recommendedName>
</protein>
<dbReference type="InterPro" id="IPR001223">
    <property type="entry name" value="Glyco_hydro18_cat"/>
</dbReference>
<dbReference type="SMART" id="SM00089">
    <property type="entry name" value="PKD"/>
    <property type="match status" value="3"/>
</dbReference>
<dbReference type="InterPro" id="IPR032798">
    <property type="entry name" value="CBM_5_12_2"/>
</dbReference>
<dbReference type="SUPFAM" id="SSF51445">
    <property type="entry name" value="(Trans)glycosidases"/>
    <property type="match status" value="1"/>
</dbReference>
<dbReference type="PANTHER" id="PTHR11177">
    <property type="entry name" value="CHITINASE"/>
    <property type="match status" value="1"/>
</dbReference>
<dbReference type="Gene3D" id="3.20.20.80">
    <property type="entry name" value="Glycosidases"/>
    <property type="match status" value="1"/>
</dbReference>
<dbReference type="SMART" id="SM00495">
    <property type="entry name" value="ChtBD3"/>
    <property type="match status" value="3"/>
</dbReference>
<dbReference type="PANTHER" id="PTHR11177:SF317">
    <property type="entry name" value="CHITINASE 12-RELATED"/>
    <property type="match status" value="1"/>
</dbReference>
<keyword evidence="5" id="KW-0119">Carbohydrate metabolism</keyword>
<accession>A0ABQ1NCP9</accession>
<evidence type="ECO:0000256" key="4">
    <source>
        <dbReference type="ARBA" id="ARBA00023024"/>
    </source>
</evidence>
<evidence type="ECO:0000256" key="3">
    <source>
        <dbReference type="ARBA" id="ARBA00022801"/>
    </source>
</evidence>
<keyword evidence="4" id="KW-0624">Polysaccharide degradation</keyword>
<proteinExistence type="predicted"/>
<dbReference type="Gene3D" id="2.10.10.20">
    <property type="entry name" value="Carbohydrate-binding module superfamily 5/12"/>
    <property type="match status" value="3"/>
</dbReference>
<evidence type="ECO:0000256" key="1">
    <source>
        <dbReference type="ARBA" id="ARBA00000822"/>
    </source>
</evidence>
<name>A0ABQ1NCP9_9BACT</name>
<dbReference type="Pfam" id="PF17957">
    <property type="entry name" value="Big_7"/>
    <property type="match status" value="3"/>
</dbReference>
<dbReference type="NCBIfam" id="TIGR04183">
    <property type="entry name" value="Por_Secre_tail"/>
    <property type="match status" value="1"/>
</dbReference>
<dbReference type="InterPro" id="IPR003610">
    <property type="entry name" value="CBM5/12"/>
</dbReference>
<dbReference type="Gene3D" id="2.60.40.10">
    <property type="entry name" value="Immunoglobulins"/>
    <property type="match status" value="3"/>
</dbReference>
<organism evidence="7 8">
    <name type="scientific">Marivirga lumbricoides</name>
    <dbReference type="NCBI Taxonomy" id="1046115"/>
    <lineage>
        <taxon>Bacteria</taxon>
        <taxon>Pseudomonadati</taxon>
        <taxon>Bacteroidota</taxon>
        <taxon>Cytophagia</taxon>
        <taxon>Cytophagales</taxon>
        <taxon>Marivirgaceae</taxon>
        <taxon>Marivirga</taxon>
    </lineage>
</organism>
<dbReference type="SMART" id="SM00636">
    <property type="entry name" value="Glyco_18"/>
    <property type="match status" value="1"/>
</dbReference>
<dbReference type="InterPro" id="IPR035986">
    <property type="entry name" value="PKD_dom_sf"/>
</dbReference>
<dbReference type="EC" id="3.2.1.14" evidence="2"/>
<comment type="catalytic activity">
    <reaction evidence="1">
        <text>Random endo-hydrolysis of N-acetyl-beta-D-glucosaminide (1-&gt;4)-beta-linkages in chitin and chitodextrins.</text>
        <dbReference type="EC" id="3.2.1.14"/>
    </reaction>
</comment>
<dbReference type="EMBL" id="BMEC01000021">
    <property type="protein sequence ID" value="GGC54729.1"/>
    <property type="molecule type" value="Genomic_DNA"/>
</dbReference>
<evidence type="ECO:0000256" key="5">
    <source>
        <dbReference type="ARBA" id="ARBA00023277"/>
    </source>
</evidence>
<dbReference type="Pfam" id="PF00704">
    <property type="entry name" value="Glyco_hydro_18"/>
    <property type="match status" value="1"/>
</dbReference>
<dbReference type="InterPro" id="IPR050314">
    <property type="entry name" value="Glycosyl_Hydrlase_18"/>
</dbReference>
<dbReference type="CDD" id="cd12215">
    <property type="entry name" value="ChiC_BD"/>
    <property type="match status" value="2"/>
</dbReference>
<dbReference type="Proteomes" id="UP000636010">
    <property type="component" value="Unassembled WGS sequence"/>
</dbReference>
<dbReference type="InterPro" id="IPR013783">
    <property type="entry name" value="Ig-like_fold"/>
</dbReference>
<dbReference type="Pfam" id="PF14600">
    <property type="entry name" value="CBM_5_12_2"/>
    <property type="match status" value="1"/>
</dbReference>
<dbReference type="InterPro" id="IPR017853">
    <property type="entry name" value="GH"/>
</dbReference>
<keyword evidence="3" id="KW-0378">Hydrolase</keyword>
<evidence type="ECO:0000313" key="7">
    <source>
        <dbReference type="EMBL" id="GGC54729.1"/>
    </source>
</evidence>
<keyword evidence="8" id="KW-1185">Reference proteome</keyword>
<dbReference type="InterPro" id="IPR011583">
    <property type="entry name" value="Chitinase_II/V-like_cat"/>
</dbReference>
<dbReference type="SUPFAM" id="SSF49299">
    <property type="entry name" value="PKD domain"/>
    <property type="match status" value="1"/>
</dbReference>
<dbReference type="SUPFAM" id="SSF51055">
    <property type="entry name" value="Carbohydrate binding domain"/>
    <property type="match status" value="3"/>
</dbReference>
<dbReference type="Pfam" id="PF02839">
    <property type="entry name" value="CBM_5_12"/>
    <property type="match status" value="2"/>
</dbReference>
<dbReference type="CDD" id="cd12204">
    <property type="entry name" value="CBD_like"/>
    <property type="match status" value="1"/>
</dbReference>
<evidence type="ECO:0000313" key="8">
    <source>
        <dbReference type="Proteomes" id="UP000636010"/>
    </source>
</evidence>
<dbReference type="PROSITE" id="PS51910">
    <property type="entry name" value="GH18_2"/>
    <property type="match status" value="1"/>
</dbReference>
<sequence length="959" mass="102086">MSIGVQAQYQFPACWASWNSGTTYTGGDQVSYNNGNYEAKWSTDTQPGSDGSWTLVSKCGDGGLGEDYTGPQRIIGYLPTWIPDYDISTFDPSVVTHVNIAFMMFQQNNNNYGSADFASIAFNATEARKVDSVLHDLGVLQRAHQKGVTVSAALGGATDYAFLWLMEKYYNNDAKLEEIANLIVNYVNTNNLDGIDLDLECWWADAAITGTVEIGGRVRGDKWGGTDEGPHEAALGLTRLTQKLRLKMPDKLISGAVFGTSWYGNNYDDAMAEYMDWVGLMTYDFTGSWNESPKGPHSALHTVQPGTYTGQSANNPIYSAEDALEYWMGLAPAAWNHDGGFNIPKSKLVIGVPMYGYDLSTRKPNNGNGFLFIPYNKIVAQYPNAPTNYDPKDPYNMGGFIGADGKQIYYETPKRAAAKIEYTKSHGHQGVIVWELTQDLPFNNNGSLLKAMNEAAGTGVELNAKPTVSLSSPEANTTYPSGSAVTIEANASDSDGSVTKVEFLVNGTVAGTDTSAPYSFTVTDLADGSYSISARATDNEGATATSTSVNVIIGESDNAAPVVSITTPVNNAKITEGSAINITASASDSDGSIISVQFLVDGSLVGEATSAPYTFIWNNAAVGNYTLTAVATDDEGASTTSSAVLVEVEENTGSDCEVPAWDPAKAYNGGALVSYEGNTYEAQWWTQGDNPAQPVDVGVWELIGPCGDGDEPINQAPTVSLTSPSPGANFTSGSSVNITATASDSDGSVTKVAFYAGSTLLGEDTTAPYSFSWTAGAGGAYELKATATDNEGKSSSASVNVTVDDIGCTVPAWSATGVYTKGMQVSYNGNTYEAKWWTQGENPAQAGDWGAWKLLGSCGASSLMVESESSAMKMQNSETGLRIYPNPSAVGSVVQLKFSSDIKEAKVYIQSMIGERSYSETLSSQNGIAELKIPELPRGLYIIKVISGDKMWTKNHVIK</sequence>
<keyword evidence="4" id="KW-0146">Chitin degradation</keyword>
<comment type="caution">
    <text evidence="7">The sequence shown here is derived from an EMBL/GenBank/DDBJ whole genome shotgun (WGS) entry which is preliminary data.</text>
</comment>
<gene>
    <name evidence="7" type="ORF">GCM10011506_45470</name>
</gene>
<dbReference type="InterPro" id="IPR022409">
    <property type="entry name" value="PKD/Chitinase_dom"/>
</dbReference>
<reference evidence="8" key="1">
    <citation type="journal article" date="2019" name="Int. J. Syst. Evol. Microbiol.">
        <title>The Global Catalogue of Microorganisms (GCM) 10K type strain sequencing project: providing services to taxonomists for standard genome sequencing and annotation.</title>
        <authorList>
            <consortium name="The Broad Institute Genomics Platform"/>
            <consortium name="The Broad Institute Genome Sequencing Center for Infectious Disease"/>
            <person name="Wu L."/>
            <person name="Ma J."/>
        </authorList>
    </citation>
    <scope>NUCLEOTIDE SEQUENCE [LARGE SCALE GENOMIC DNA]</scope>
    <source>
        <strain evidence="8">CGMCC 1.10832</strain>
    </source>
</reference>
<evidence type="ECO:0000256" key="2">
    <source>
        <dbReference type="ARBA" id="ARBA00012729"/>
    </source>
</evidence>
<dbReference type="InterPro" id="IPR036573">
    <property type="entry name" value="CBM_sf_5/12"/>
</dbReference>
<evidence type="ECO:0000259" key="6">
    <source>
        <dbReference type="PROSITE" id="PS51910"/>
    </source>
</evidence>